<feature type="compositionally biased region" description="Acidic residues" evidence="1">
    <location>
        <begin position="162"/>
        <end position="177"/>
    </location>
</feature>
<dbReference type="InterPro" id="IPR016135">
    <property type="entry name" value="UBQ-conjugating_enzyme/RWD"/>
</dbReference>
<dbReference type="InterPro" id="IPR040213">
    <property type="entry name" value="GIR2-like"/>
</dbReference>
<evidence type="ECO:0000313" key="3">
    <source>
        <dbReference type="EMBL" id="KAB8527802.1"/>
    </source>
</evidence>
<dbReference type="PROSITE" id="PS50908">
    <property type="entry name" value="RWD"/>
    <property type="match status" value="1"/>
</dbReference>
<organism evidence="3 4">
    <name type="scientific">Carpinus fangiana</name>
    <dbReference type="NCBI Taxonomy" id="176857"/>
    <lineage>
        <taxon>Eukaryota</taxon>
        <taxon>Viridiplantae</taxon>
        <taxon>Streptophyta</taxon>
        <taxon>Embryophyta</taxon>
        <taxon>Tracheophyta</taxon>
        <taxon>Spermatophyta</taxon>
        <taxon>Magnoliopsida</taxon>
        <taxon>eudicotyledons</taxon>
        <taxon>Gunneridae</taxon>
        <taxon>Pentapetalae</taxon>
        <taxon>rosids</taxon>
        <taxon>fabids</taxon>
        <taxon>Fagales</taxon>
        <taxon>Betulaceae</taxon>
        <taxon>Carpinus</taxon>
    </lineage>
</organism>
<gene>
    <name evidence="3" type="ORF">FH972_025453</name>
</gene>
<feature type="compositionally biased region" description="Basic and acidic residues" evidence="1">
    <location>
        <begin position="151"/>
        <end position="161"/>
    </location>
</feature>
<dbReference type="SUPFAM" id="SSF54495">
    <property type="entry name" value="UBC-like"/>
    <property type="match status" value="1"/>
</dbReference>
<dbReference type="OrthoDB" id="277175at2759"/>
<sequence>MVLRVSYPETYPDIAPDLELTTAPNARKYDHFDVQAEKAQLLDGLQPTIEENLGMPMIFTLVTTLKENAEALITERLEMAQKEKEAEALKAEEEENRKFQGEAVTKESFLTWMDGFKKEVAAEEKRLQEEKELEEKKKRVAQKEKKLTGRELWERGIAKGGDEDEEDDDGDEGDEDPPPPYEDVAKMSVRD</sequence>
<feature type="domain" description="RWD" evidence="2">
    <location>
        <begin position="1"/>
        <end position="72"/>
    </location>
</feature>
<accession>A0A5N6L168</accession>
<protein>
    <recommendedName>
        <fullName evidence="2">RWD domain-containing protein</fullName>
    </recommendedName>
</protein>
<keyword evidence="4" id="KW-1185">Reference proteome</keyword>
<feature type="region of interest" description="Disordered" evidence="1">
    <location>
        <begin position="126"/>
        <end position="145"/>
    </location>
</feature>
<name>A0A5N6L168_9ROSI</name>
<reference evidence="3 4" key="1">
    <citation type="submission" date="2019-06" db="EMBL/GenBank/DDBJ databases">
        <title>A chromosomal-level reference genome of Carpinus fangiana (Coryloideae, Betulaceae).</title>
        <authorList>
            <person name="Yang X."/>
            <person name="Wang Z."/>
            <person name="Zhang L."/>
            <person name="Hao G."/>
            <person name="Liu J."/>
            <person name="Yang Y."/>
        </authorList>
    </citation>
    <scope>NUCLEOTIDE SEQUENCE [LARGE SCALE GENOMIC DNA]</scope>
    <source>
        <strain evidence="3">Cfa_2016G</strain>
        <tissue evidence="3">Leaf</tissue>
    </source>
</reference>
<dbReference type="PANTHER" id="PTHR12292">
    <property type="entry name" value="RWD DOMAIN-CONTAINING PROTEIN"/>
    <property type="match status" value="1"/>
</dbReference>
<evidence type="ECO:0000259" key="2">
    <source>
        <dbReference type="PROSITE" id="PS50908"/>
    </source>
</evidence>
<feature type="region of interest" description="Disordered" evidence="1">
    <location>
        <begin position="151"/>
        <end position="191"/>
    </location>
</feature>
<dbReference type="Pfam" id="PF05773">
    <property type="entry name" value="RWD"/>
    <property type="match status" value="1"/>
</dbReference>
<comment type="caution">
    <text evidence="3">The sequence shown here is derived from an EMBL/GenBank/DDBJ whole genome shotgun (WGS) entry which is preliminary data.</text>
</comment>
<dbReference type="Gene3D" id="3.10.110.10">
    <property type="entry name" value="Ubiquitin Conjugating Enzyme"/>
    <property type="match status" value="1"/>
</dbReference>
<evidence type="ECO:0000256" key="1">
    <source>
        <dbReference type="SAM" id="MobiDB-lite"/>
    </source>
</evidence>
<dbReference type="EMBL" id="VIBQ01000056">
    <property type="protein sequence ID" value="KAB8527802.1"/>
    <property type="molecule type" value="Genomic_DNA"/>
</dbReference>
<proteinExistence type="predicted"/>
<evidence type="ECO:0000313" key="4">
    <source>
        <dbReference type="Proteomes" id="UP000327013"/>
    </source>
</evidence>
<dbReference type="Proteomes" id="UP000327013">
    <property type="component" value="Unassembled WGS sequence"/>
</dbReference>
<dbReference type="InterPro" id="IPR006575">
    <property type="entry name" value="RWD_dom"/>
</dbReference>
<dbReference type="AlphaFoldDB" id="A0A5N6L168"/>